<reference evidence="3" key="1">
    <citation type="submission" date="2022-11" db="EMBL/GenBank/DDBJ databases">
        <title>Nonomuraea corallina sp. nov., a new species of the genus Nonomuraea isolated from sea side sediment in Thai sea.</title>
        <authorList>
            <person name="Ngamcharungchit C."/>
            <person name="Matsumoto A."/>
            <person name="Suriyachadkun C."/>
            <person name="Panbangred W."/>
            <person name="Inahashi Y."/>
            <person name="Intra B."/>
        </authorList>
    </citation>
    <scope>NUCLEOTIDE SEQUENCE</scope>
    <source>
        <strain evidence="3">MCN248</strain>
    </source>
</reference>
<comment type="caution">
    <text evidence="3">The sequence shown here is derived from an EMBL/GenBank/DDBJ whole genome shotgun (WGS) entry which is preliminary data.</text>
</comment>
<dbReference type="Proteomes" id="UP001144036">
    <property type="component" value="Unassembled WGS sequence"/>
</dbReference>
<gene>
    <name evidence="3" type="ORF">OUY22_16050</name>
</gene>
<evidence type="ECO:0000259" key="2">
    <source>
        <dbReference type="Pfam" id="PF13349"/>
    </source>
</evidence>
<dbReference type="EMBL" id="JAPNNL010000054">
    <property type="protein sequence ID" value="MDA0634937.1"/>
    <property type="molecule type" value="Genomic_DNA"/>
</dbReference>
<sequence>MRRLWLILGTVLTVAALAVSTGVVWAALADPSPPLEVSWRSIPFRGGALTVQADGAEVSVHIEAGQAGSIEIERELVWTGGKPTVSEEWDGGTLRLDGACPGEWRPTGRDCRIRYQVFVPPETDVEATTNAMLSISRMRGDVSLTSARGTVGVHDVAGDLRLRSETGDILADSLRSGTVDAETGTGTVRLSFEIPPSDVRATVRATGDIELALPQGVYDVTASAPKTDVDSRLNPSSSHKVHASTPEGDIRICC</sequence>
<proteinExistence type="predicted"/>
<organism evidence="3 4">
    <name type="scientific">Nonomuraea corallina</name>
    <dbReference type="NCBI Taxonomy" id="2989783"/>
    <lineage>
        <taxon>Bacteria</taxon>
        <taxon>Bacillati</taxon>
        <taxon>Actinomycetota</taxon>
        <taxon>Actinomycetes</taxon>
        <taxon>Streptosporangiales</taxon>
        <taxon>Streptosporangiaceae</taxon>
        <taxon>Nonomuraea</taxon>
    </lineage>
</organism>
<dbReference type="RefSeq" id="WP_270155771.1">
    <property type="nucleotide sequence ID" value="NZ_JAPNNL010000054.1"/>
</dbReference>
<accession>A0ABT4SCN9</accession>
<name>A0ABT4SCN9_9ACTN</name>
<evidence type="ECO:0000256" key="1">
    <source>
        <dbReference type="SAM" id="MobiDB-lite"/>
    </source>
</evidence>
<evidence type="ECO:0000313" key="3">
    <source>
        <dbReference type="EMBL" id="MDA0634937.1"/>
    </source>
</evidence>
<feature type="region of interest" description="Disordered" evidence="1">
    <location>
        <begin position="228"/>
        <end position="248"/>
    </location>
</feature>
<feature type="domain" description="DUF4097" evidence="2">
    <location>
        <begin position="141"/>
        <end position="252"/>
    </location>
</feature>
<dbReference type="InterPro" id="IPR025164">
    <property type="entry name" value="Toastrack_DUF4097"/>
</dbReference>
<dbReference type="Pfam" id="PF13349">
    <property type="entry name" value="DUF4097"/>
    <property type="match status" value="1"/>
</dbReference>
<protein>
    <submittedName>
        <fullName evidence="3">DUF4097 family beta strand repeat-containing protein</fullName>
    </submittedName>
</protein>
<evidence type="ECO:0000313" key="4">
    <source>
        <dbReference type="Proteomes" id="UP001144036"/>
    </source>
</evidence>
<keyword evidence="4" id="KW-1185">Reference proteome</keyword>